<dbReference type="PROSITE" id="PS51257">
    <property type="entry name" value="PROKAR_LIPOPROTEIN"/>
    <property type="match status" value="1"/>
</dbReference>
<protein>
    <recommendedName>
        <fullName evidence="4">Lipoprotein</fullName>
    </recommendedName>
</protein>
<gene>
    <name evidence="2" type="ORF">NATSA_09525</name>
</gene>
<keyword evidence="1" id="KW-0732">Signal</keyword>
<keyword evidence="3" id="KW-1185">Reference proteome</keyword>
<feature type="signal peptide" evidence="1">
    <location>
        <begin position="1"/>
        <end position="19"/>
    </location>
</feature>
<dbReference type="Proteomes" id="UP000673975">
    <property type="component" value="Unassembled WGS sequence"/>
</dbReference>
<evidence type="ECO:0000256" key="1">
    <source>
        <dbReference type="SAM" id="SignalP"/>
    </source>
</evidence>
<name>A0A8J7UVT6_9BACT</name>
<accession>A0A8J7UVT6</accession>
<sequence length="277" mass="31869">MKKLSVPLILLLAVAGCNIFSSDRDGSVPFVNYQEGQTSLYESRSYFRPADSTEYEKLYTELTETVVTKADDHLEIGDTLLTDLIKMEMTLEQEVSGTFHGSVWYHYDELFFTEYVYSRPPLGSLAQPKIAELSKKIPRANISHLLEKFSPVRMITGDFHLEDNEDEELSLRSDPRRVHPVRFHIGRKWTSFTDPFLSKSEITGQKVIEINDNQYDTYVIETTNYLNGSEFNMTSYFESNGLVKRVVVQEQDIRDEVGEVIDEGVFRGVIERVSFSE</sequence>
<dbReference type="RefSeq" id="WP_210512047.1">
    <property type="nucleotide sequence ID" value="NZ_JAFIDN010000007.1"/>
</dbReference>
<dbReference type="AlphaFoldDB" id="A0A8J7UVT6"/>
<dbReference type="EMBL" id="JAFIDN010000007">
    <property type="protein sequence ID" value="MBP3192901.1"/>
    <property type="molecule type" value="Genomic_DNA"/>
</dbReference>
<proteinExistence type="predicted"/>
<feature type="chain" id="PRO_5035225229" description="Lipoprotein" evidence="1">
    <location>
        <begin position="20"/>
        <end position="277"/>
    </location>
</feature>
<reference evidence="2" key="1">
    <citation type="submission" date="2021-02" db="EMBL/GenBank/DDBJ databases">
        <title>Natronogracilivirga saccharolytica gen. nov. sp. nov. a new anaerobic, haloalkiliphilic carbohydrate-fermenting bacterium from soda lake and proposing of Cyclonatronumiaceae fam. nov. in the phylum Balneolaeota.</title>
        <authorList>
            <person name="Zhilina T.N."/>
            <person name="Sorokin D.Y."/>
            <person name="Zavarzina D.G."/>
            <person name="Toshchakov S.V."/>
            <person name="Kublanov I.V."/>
        </authorList>
    </citation>
    <scope>NUCLEOTIDE SEQUENCE</scope>
    <source>
        <strain evidence="2">Z-1702</strain>
    </source>
</reference>
<organism evidence="2 3">
    <name type="scientific">Natronogracilivirga saccharolytica</name>
    <dbReference type="NCBI Taxonomy" id="2812953"/>
    <lineage>
        <taxon>Bacteria</taxon>
        <taxon>Pseudomonadati</taxon>
        <taxon>Balneolota</taxon>
        <taxon>Balneolia</taxon>
        <taxon>Balneolales</taxon>
        <taxon>Cyclonatronaceae</taxon>
        <taxon>Natronogracilivirga</taxon>
    </lineage>
</organism>
<comment type="caution">
    <text evidence="2">The sequence shown here is derived from an EMBL/GenBank/DDBJ whole genome shotgun (WGS) entry which is preliminary data.</text>
</comment>
<evidence type="ECO:0000313" key="3">
    <source>
        <dbReference type="Proteomes" id="UP000673975"/>
    </source>
</evidence>
<evidence type="ECO:0008006" key="4">
    <source>
        <dbReference type="Google" id="ProtNLM"/>
    </source>
</evidence>
<evidence type="ECO:0000313" key="2">
    <source>
        <dbReference type="EMBL" id="MBP3192901.1"/>
    </source>
</evidence>